<gene>
    <name evidence="6" type="ORF">AB1Y20_005940</name>
</gene>
<dbReference type="CDD" id="cd02947">
    <property type="entry name" value="TRX_family"/>
    <property type="match status" value="1"/>
</dbReference>
<name>A0AB34J358_PRYPA</name>
<dbReference type="InterPro" id="IPR013766">
    <property type="entry name" value="Thioredoxin_domain"/>
</dbReference>
<feature type="domain" description="Thioredoxin" evidence="4">
    <location>
        <begin position="489"/>
        <end position="562"/>
    </location>
</feature>
<dbReference type="PANTHER" id="PTHR10366">
    <property type="entry name" value="NAD DEPENDENT EPIMERASE/DEHYDRATASE"/>
    <property type="match status" value="1"/>
</dbReference>
<evidence type="ECO:0008006" key="8">
    <source>
        <dbReference type="Google" id="ProtNLM"/>
    </source>
</evidence>
<evidence type="ECO:0000256" key="2">
    <source>
        <dbReference type="ARBA" id="ARBA00023445"/>
    </source>
</evidence>
<evidence type="ECO:0000259" key="4">
    <source>
        <dbReference type="Pfam" id="PF00085"/>
    </source>
</evidence>
<feature type="region of interest" description="Disordered" evidence="3">
    <location>
        <begin position="586"/>
        <end position="613"/>
    </location>
</feature>
<dbReference type="Pfam" id="PF00085">
    <property type="entry name" value="Thioredoxin"/>
    <property type="match status" value="1"/>
</dbReference>
<dbReference type="GO" id="GO:0016616">
    <property type="term" value="F:oxidoreductase activity, acting on the CH-OH group of donors, NAD or NADP as acceptor"/>
    <property type="evidence" value="ECO:0007669"/>
    <property type="project" value="TreeGrafter"/>
</dbReference>
<dbReference type="InterPro" id="IPR036291">
    <property type="entry name" value="NAD(P)-bd_dom_sf"/>
</dbReference>
<dbReference type="Gene3D" id="3.40.50.720">
    <property type="entry name" value="NAD(P)-binding Rossmann-like Domain"/>
    <property type="match status" value="1"/>
</dbReference>
<evidence type="ECO:0000313" key="7">
    <source>
        <dbReference type="Proteomes" id="UP001515480"/>
    </source>
</evidence>
<keyword evidence="7" id="KW-1185">Reference proteome</keyword>
<protein>
    <recommendedName>
        <fullName evidence="8">Thioredoxin domain-containing protein</fullName>
    </recommendedName>
</protein>
<dbReference type="InterPro" id="IPR001509">
    <property type="entry name" value="Epimerase_deHydtase"/>
</dbReference>
<evidence type="ECO:0000256" key="3">
    <source>
        <dbReference type="SAM" id="MobiDB-lite"/>
    </source>
</evidence>
<reference evidence="6 7" key="1">
    <citation type="journal article" date="2024" name="Science">
        <title>Giant polyketide synthase enzymes in the biosynthesis of giant marine polyether toxins.</title>
        <authorList>
            <person name="Fallon T.R."/>
            <person name="Shende V.V."/>
            <person name="Wierzbicki I.H."/>
            <person name="Pendleton A.L."/>
            <person name="Watervoot N.F."/>
            <person name="Auber R.P."/>
            <person name="Gonzalez D.J."/>
            <person name="Wisecaver J.H."/>
            <person name="Moore B.S."/>
        </authorList>
    </citation>
    <scope>NUCLEOTIDE SEQUENCE [LARGE SCALE GENOMIC DNA]</scope>
    <source>
        <strain evidence="6 7">12B1</strain>
    </source>
</reference>
<dbReference type="Gene3D" id="3.40.30.10">
    <property type="entry name" value="Glutaredoxin"/>
    <property type="match status" value="1"/>
</dbReference>
<dbReference type="Pfam" id="PF01370">
    <property type="entry name" value="Epimerase"/>
    <property type="match status" value="1"/>
</dbReference>
<evidence type="ECO:0000256" key="1">
    <source>
        <dbReference type="ARBA" id="ARBA00023002"/>
    </source>
</evidence>
<dbReference type="PANTHER" id="PTHR10366:SF564">
    <property type="entry name" value="STEROL-4-ALPHA-CARBOXYLATE 3-DEHYDROGENASE, DECARBOXYLATING"/>
    <property type="match status" value="1"/>
</dbReference>
<proteinExistence type="inferred from homology"/>
<dbReference type="InterPro" id="IPR036249">
    <property type="entry name" value="Thioredoxin-like_sf"/>
</dbReference>
<dbReference type="SUPFAM" id="SSF51735">
    <property type="entry name" value="NAD(P)-binding Rossmann-fold domains"/>
    <property type="match status" value="1"/>
</dbReference>
<dbReference type="SUPFAM" id="SSF52833">
    <property type="entry name" value="Thioredoxin-like"/>
    <property type="match status" value="1"/>
</dbReference>
<dbReference type="EMBL" id="JBGBPQ010000014">
    <property type="protein sequence ID" value="KAL1511120.1"/>
    <property type="molecule type" value="Genomic_DNA"/>
</dbReference>
<evidence type="ECO:0000259" key="5">
    <source>
        <dbReference type="Pfam" id="PF01370"/>
    </source>
</evidence>
<feature type="domain" description="NAD-dependent epimerase/dehydratase" evidence="5">
    <location>
        <begin position="4"/>
        <end position="246"/>
    </location>
</feature>
<comment type="similarity">
    <text evidence="2">Belongs to the NAD(P)-dependent epimerase/dehydratase family. Dihydroflavonol-4-reductase subfamily.</text>
</comment>
<feature type="compositionally biased region" description="Acidic residues" evidence="3">
    <location>
        <begin position="603"/>
        <end position="613"/>
    </location>
</feature>
<evidence type="ECO:0000313" key="6">
    <source>
        <dbReference type="EMBL" id="KAL1511120.1"/>
    </source>
</evidence>
<organism evidence="6 7">
    <name type="scientific">Prymnesium parvum</name>
    <name type="common">Toxic golden alga</name>
    <dbReference type="NCBI Taxonomy" id="97485"/>
    <lineage>
        <taxon>Eukaryota</taxon>
        <taxon>Haptista</taxon>
        <taxon>Haptophyta</taxon>
        <taxon>Prymnesiophyceae</taxon>
        <taxon>Prymnesiales</taxon>
        <taxon>Prymnesiaceae</taxon>
        <taxon>Prymnesium</taxon>
    </lineage>
</organism>
<dbReference type="AlphaFoldDB" id="A0AB34J358"/>
<keyword evidence="1" id="KW-0560">Oxidoreductase</keyword>
<dbReference type="Proteomes" id="UP001515480">
    <property type="component" value="Unassembled WGS sequence"/>
</dbReference>
<comment type="caution">
    <text evidence="6">The sequence shown here is derived from an EMBL/GenBank/DDBJ whole genome shotgun (WGS) entry which is preliminary data.</text>
</comment>
<accession>A0AB34J358</accession>
<dbReference type="InterPro" id="IPR050425">
    <property type="entry name" value="NAD(P)_dehydrat-like"/>
</dbReference>
<sequence>MLAAVTGGSGFLASELVALLLHKGYRVHATVRSLAPSPTLRALRALPHASARLSLFEADLLAPRAFDQCLRGASRVFHTASPFVTSNITDPHAQLYAPALEGTRNVFDSLVRVGAPRARLVLTSSVAALMGKPGDKQGCFDEDDWNFSSTAAGNPPGDGLDMYRYSKLIAEREAWELASAHQVELATILPSFIVGPPRIPRTDGESLRNMKQACAALSGEMPHRTDTPMVDVRDCAAAHVAAAEVEAAAGKRFLTSSEHAVPRARLLELLRGAYPELGIADGGTPPDRGALRRVFCSKNLPLLGVELRDPEESILDMARAMLEMGSATSAARAQDWYVQTLDSRNHEKRPPRAELMVRSRGTAQPAQWLRLLLVGTASCYQIPSSPATTHRVLSTSSPATPHCILSRPTPHLLLSSTPASPQHLLSSSPATPRHRCAIRMEGSQGAHAARARAAARLAWAKRQEARPSAQCLGRAALVHIDTAAALRELASGSRELTVVKFMRSRCRACNAIADQFEKIAGSYLQLTFVEFRLERDEKGVHACREFGVTQLPTLQVFRGETCLSTASAVTRSSFHDFEASLHMLAQGQGGSPKAVANRSSSDTADEAEPTPPP</sequence>